<dbReference type="SUPFAM" id="SSF63380">
    <property type="entry name" value="Riboflavin synthase domain-like"/>
    <property type="match status" value="1"/>
</dbReference>
<evidence type="ECO:0000313" key="2">
    <source>
        <dbReference type="EMBL" id="MEE2060573.1"/>
    </source>
</evidence>
<feature type="domain" description="FAD-binding FR-type" evidence="1">
    <location>
        <begin position="18"/>
        <end position="120"/>
    </location>
</feature>
<comment type="caution">
    <text evidence="2">The sequence shown here is derived from an EMBL/GenBank/DDBJ whole genome shotgun (WGS) entry which is preliminary data.</text>
</comment>
<protein>
    <submittedName>
        <fullName evidence="2">Siderophore-interacting protein</fullName>
    </submittedName>
</protein>
<dbReference type="InterPro" id="IPR017927">
    <property type="entry name" value="FAD-bd_FR_type"/>
</dbReference>
<organism evidence="2 3">
    <name type="scientific">Rhodococcus artemisiae</name>
    <dbReference type="NCBI Taxonomy" id="714159"/>
    <lineage>
        <taxon>Bacteria</taxon>
        <taxon>Bacillati</taxon>
        <taxon>Actinomycetota</taxon>
        <taxon>Actinomycetes</taxon>
        <taxon>Mycobacteriales</taxon>
        <taxon>Nocardiaceae</taxon>
        <taxon>Rhodococcus</taxon>
    </lineage>
</organism>
<name>A0ABU7LG94_9NOCA</name>
<dbReference type="InterPro" id="IPR013113">
    <property type="entry name" value="SIP_FAD-bd"/>
</dbReference>
<dbReference type="RefSeq" id="WP_330135749.1">
    <property type="nucleotide sequence ID" value="NZ_JAUTXY010000013.1"/>
</dbReference>
<evidence type="ECO:0000313" key="3">
    <source>
        <dbReference type="Proteomes" id="UP001336020"/>
    </source>
</evidence>
<dbReference type="Pfam" id="PF04954">
    <property type="entry name" value="SIP"/>
    <property type="match status" value="1"/>
</dbReference>
<reference evidence="2 3" key="1">
    <citation type="submission" date="2023-07" db="EMBL/GenBank/DDBJ databases">
        <authorList>
            <person name="Girao M."/>
            <person name="Carvalho M.F."/>
        </authorList>
    </citation>
    <scope>NUCLEOTIDE SEQUENCE [LARGE SCALE GENOMIC DNA]</scope>
    <source>
        <strain evidence="2 3">YIM65754</strain>
    </source>
</reference>
<dbReference type="PANTHER" id="PTHR30157:SF0">
    <property type="entry name" value="NADPH-DEPENDENT FERRIC-CHELATE REDUCTASE"/>
    <property type="match status" value="1"/>
</dbReference>
<dbReference type="Pfam" id="PF08021">
    <property type="entry name" value="FAD_binding_9"/>
    <property type="match status" value="1"/>
</dbReference>
<dbReference type="EMBL" id="JAUTXY010000013">
    <property type="protein sequence ID" value="MEE2060573.1"/>
    <property type="molecule type" value="Genomic_DNA"/>
</dbReference>
<keyword evidence="3" id="KW-1185">Reference proteome</keyword>
<dbReference type="InterPro" id="IPR039374">
    <property type="entry name" value="SIP_fam"/>
</dbReference>
<evidence type="ECO:0000259" key="1">
    <source>
        <dbReference type="PROSITE" id="PS51384"/>
    </source>
</evidence>
<dbReference type="Proteomes" id="UP001336020">
    <property type="component" value="Unassembled WGS sequence"/>
</dbReference>
<sequence length="237" mass="26097">MAEKSRGWQGAVLKLLRADDYELTVTSRTEITEHYLRIGFTDGGLLAEHPVHPTMWIRMWFPDGDKVHQRGYTLVDIDVDAGTFDIDFAIHDGSAARWAQTVAPGEKIGATVMGSKFEVPDATPAGYLIAGDIASLPAINSLLASIGDVPAKVWIEWVHEKDRTLPLDAGPNVTVNWIQRANEGKSLADAVKAEPFDAHDHFGWVAAESKWTRAIAAAFKGDFGIPKKQIKSQAYWM</sequence>
<accession>A0ABU7LG94</accession>
<dbReference type="Gene3D" id="2.40.30.10">
    <property type="entry name" value="Translation factors"/>
    <property type="match status" value="1"/>
</dbReference>
<gene>
    <name evidence="2" type="ORF">Q7514_23905</name>
</gene>
<proteinExistence type="predicted"/>
<dbReference type="InterPro" id="IPR007037">
    <property type="entry name" value="SIP_rossman_dom"/>
</dbReference>
<dbReference type="PANTHER" id="PTHR30157">
    <property type="entry name" value="FERRIC REDUCTASE, NADPH-DEPENDENT"/>
    <property type="match status" value="1"/>
</dbReference>
<dbReference type="PROSITE" id="PS51384">
    <property type="entry name" value="FAD_FR"/>
    <property type="match status" value="1"/>
</dbReference>
<dbReference type="Gene3D" id="3.40.50.80">
    <property type="entry name" value="Nucleotide-binding domain of ferredoxin-NADP reductase (FNR) module"/>
    <property type="match status" value="1"/>
</dbReference>
<dbReference type="InterPro" id="IPR039261">
    <property type="entry name" value="FNR_nucleotide-bd"/>
</dbReference>
<dbReference type="InterPro" id="IPR017938">
    <property type="entry name" value="Riboflavin_synthase-like_b-brl"/>
</dbReference>
<dbReference type="CDD" id="cd06193">
    <property type="entry name" value="siderophore_interacting"/>
    <property type="match status" value="1"/>
</dbReference>